<reference evidence="1 2" key="1">
    <citation type="submission" date="2019-02" db="EMBL/GenBank/DDBJ databases">
        <title>Deep-cultivation of Planctomycetes and their phenomic and genomic characterization uncovers novel biology.</title>
        <authorList>
            <person name="Wiegand S."/>
            <person name="Jogler M."/>
            <person name="Boedeker C."/>
            <person name="Pinto D."/>
            <person name="Vollmers J."/>
            <person name="Rivas-Marin E."/>
            <person name="Kohn T."/>
            <person name="Peeters S.H."/>
            <person name="Heuer A."/>
            <person name="Rast P."/>
            <person name="Oberbeckmann S."/>
            <person name="Bunk B."/>
            <person name="Jeske O."/>
            <person name="Meyerdierks A."/>
            <person name="Storesund J.E."/>
            <person name="Kallscheuer N."/>
            <person name="Luecker S."/>
            <person name="Lage O.M."/>
            <person name="Pohl T."/>
            <person name="Merkel B.J."/>
            <person name="Hornburger P."/>
            <person name="Mueller R.-W."/>
            <person name="Bruemmer F."/>
            <person name="Labrenz M."/>
            <person name="Spormann A.M."/>
            <person name="Op Den Camp H."/>
            <person name="Overmann J."/>
            <person name="Amann R."/>
            <person name="Jetten M.S.M."/>
            <person name="Mascher T."/>
            <person name="Medema M.H."/>
            <person name="Devos D.P."/>
            <person name="Kaster A.-K."/>
            <person name="Ovreas L."/>
            <person name="Rohde M."/>
            <person name="Galperin M.Y."/>
            <person name="Jogler C."/>
        </authorList>
    </citation>
    <scope>NUCLEOTIDE SEQUENCE [LARGE SCALE GENOMIC DNA]</scope>
    <source>
        <strain evidence="1 2">Poly51</strain>
    </source>
</reference>
<dbReference type="Proteomes" id="UP000318288">
    <property type="component" value="Unassembled WGS sequence"/>
</dbReference>
<evidence type="ECO:0000313" key="1">
    <source>
        <dbReference type="EMBL" id="TWU58564.1"/>
    </source>
</evidence>
<evidence type="ECO:0000313" key="2">
    <source>
        <dbReference type="Proteomes" id="UP000318288"/>
    </source>
</evidence>
<sequence length="268" mass="30404">MPVRCAHSIANLSTDEFGELDYRVMGHAFDMHNELGRLADERIYQADLAARIETTGMRTRREFKIQLSHQSFCKSLFVDFVVADRGVYELKAVKKITDAHLGQLLTYLLLLDLSHGKIIDFGSSEVESKFVNATLDSESRRAFRINASDYRGEDHFRDLVIELLRDWGTSLTLSLYIEAIEHLLGGNQVATAMLPLNRNGVPLGNQRFQLASSDTAFRLTAMKQGLDAFQKQLSRLVLHSPLQAIHWVNIAHALVTFRTIRRASCKVW</sequence>
<comment type="caution">
    <text evidence="1">The sequence shown here is derived from an EMBL/GenBank/DDBJ whole genome shotgun (WGS) entry which is preliminary data.</text>
</comment>
<dbReference type="Pfam" id="PF13366">
    <property type="entry name" value="PDDEXK_3"/>
    <property type="match status" value="1"/>
</dbReference>
<dbReference type="OrthoDB" id="274592at2"/>
<dbReference type="InterPro" id="IPR026350">
    <property type="entry name" value="GxxExxY"/>
</dbReference>
<organism evidence="1 2">
    <name type="scientific">Rubripirellula tenax</name>
    <dbReference type="NCBI Taxonomy" id="2528015"/>
    <lineage>
        <taxon>Bacteria</taxon>
        <taxon>Pseudomonadati</taxon>
        <taxon>Planctomycetota</taxon>
        <taxon>Planctomycetia</taxon>
        <taxon>Pirellulales</taxon>
        <taxon>Pirellulaceae</taxon>
        <taxon>Rubripirellula</taxon>
    </lineage>
</organism>
<name>A0A5C6FED9_9BACT</name>
<dbReference type="NCBIfam" id="TIGR04256">
    <property type="entry name" value="GxxExxY"/>
    <property type="match status" value="1"/>
</dbReference>
<protein>
    <submittedName>
        <fullName evidence="1">Uncharacterized protein</fullName>
    </submittedName>
</protein>
<dbReference type="RefSeq" id="WP_146455554.1">
    <property type="nucleotide sequence ID" value="NZ_SJPW01000002.1"/>
</dbReference>
<dbReference type="AlphaFoldDB" id="A0A5C6FED9"/>
<gene>
    <name evidence="1" type="ORF">Poly51_13430</name>
</gene>
<dbReference type="EMBL" id="SJPW01000002">
    <property type="protein sequence ID" value="TWU58564.1"/>
    <property type="molecule type" value="Genomic_DNA"/>
</dbReference>
<keyword evidence="2" id="KW-1185">Reference proteome</keyword>
<accession>A0A5C6FED9</accession>
<proteinExistence type="predicted"/>